<evidence type="ECO:0000256" key="2">
    <source>
        <dbReference type="ARBA" id="ARBA00023315"/>
    </source>
</evidence>
<dbReference type="CDD" id="cd04301">
    <property type="entry name" value="NAT_SF"/>
    <property type="match status" value="1"/>
</dbReference>
<dbReference type="PANTHER" id="PTHR43877:SF2">
    <property type="entry name" value="AMINOALKYLPHOSPHONATE N-ACETYLTRANSFERASE-RELATED"/>
    <property type="match status" value="1"/>
</dbReference>
<evidence type="ECO:0000259" key="3">
    <source>
        <dbReference type="PROSITE" id="PS51186"/>
    </source>
</evidence>
<dbReference type="Proteomes" id="UP000018542">
    <property type="component" value="Chromosome"/>
</dbReference>
<dbReference type="STRING" id="1029756.W911_01515"/>
<dbReference type="PANTHER" id="PTHR43877">
    <property type="entry name" value="AMINOALKYLPHOSPHONATE N-ACETYLTRANSFERASE-RELATED-RELATED"/>
    <property type="match status" value="1"/>
</dbReference>
<evidence type="ECO:0000256" key="1">
    <source>
        <dbReference type="ARBA" id="ARBA00022679"/>
    </source>
</evidence>
<dbReference type="InterPro" id="IPR016181">
    <property type="entry name" value="Acyl_CoA_acyltransferase"/>
</dbReference>
<dbReference type="SUPFAM" id="SSF55729">
    <property type="entry name" value="Acyl-CoA N-acyltransferases (Nat)"/>
    <property type="match status" value="1"/>
</dbReference>
<sequence>MRGLGVGSALLDAIERHAATKGLKHLRLDVIDENTRARALYERHGFDARSHRSIGALKPIFGFRTATTMIKSVGST</sequence>
<keyword evidence="5" id="KW-1185">Reference proteome</keyword>
<keyword evidence="1" id="KW-0808">Transferase</keyword>
<dbReference type="PROSITE" id="PS51186">
    <property type="entry name" value="GNAT"/>
    <property type="match status" value="1"/>
</dbReference>
<dbReference type="InterPro" id="IPR050832">
    <property type="entry name" value="Bact_Acetyltransf"/>
</dbReference>
<keyword evidence="2" id="KW-0012">Acyltransferase</keyword>
<evidence type="ECO:0000313" key="5">
    <source>
        <dbReference type="Proteomes" id="UP000018542"/>
    </source>
</evidence>
<name>V5SG46_9HYPH</name>
<dbReference type="AlphaFoldDB" id="V5SG46"/>
<dbReference type="Pfam" id="PF00583">
    <property type="entry name" value="Acetyltransf_1"/>
    <property type="match status" value="1"/>
</dbReference>
<evidence type="ECO:0000313" key="4">
    <source>
        <dbReference type="EMBL" id="AHB49831.1"/>
    </source>
</evidence>
<gene>
    <name evidence="4" type="ORF">W911_01515</name>
</gene>
<proteinExistence type="predicted"/>
<feature type="domain" description="N-acetyltransferase" evidence="3">
    <location>
        <begin position="1"/>
        <end position="74"/>
    </location>
</feature>
<dbReference type="HOGENOM" id="CLU_2649547_0_0_5"/>
<dbReference type="InterPro" id="IPR000182">
    <property type="entry name" value="GNAT_dom"/>
</dbReference>
<dbReference type="PATRIC" id="fig|1029756.8.peg.321"/>
<dbReference type="EMBL" id="CP006912">
    <property type="protein sequence ID" value="AHB49831.1"/>
    <property type="molecule type" value="Genomic_DNA"/>
</dbReference>
<dbReference type="KEGG" id="hni:W911_01515"/>
<organism evidence="4 5">
    <name type="scientific">Hyphomicrobium nitrativorans NL23</name>
    <dbReference type="NCBI Taxonomy" id="1029756"/>
    <lineage>
        <taxon>Bacteria</taxon>
        <taxon>Pseudomonadati</taxon>
        <taxon>Pseudomonadota</taxon>
        <taxon>Alphaproteobacteria</taxon>
        <taxon>Hyphomicrobiales</taxon>
        <taxon>Hyphomicrobiaceae</taxon>
        <taxon>Hyphomicrobium</taxon>
    </lineage>
</organism>
<protein>
    <recommendedName>
        <fullName evidence="3">N-acetyltransferase domain-containing protein</fullName>
    </recommendedName>
</protein>
<dbReference type="OrthoDB" id="118633at2"/>
<dbReference type="Gene3D" id="3.40.630.30">
    <property type="match status" value="1"/>
</dbReference>
<dbReference type="RefSeq" id="WP_023785740.1">
    <property type="nucleotide sequence ID" value="NC_022997.1"/>
</dbReference>
<dbReference type="GO" id="GO:0016747">
    <property type="term" value="F:acyltransferase activity, transferring groups other than amino-acyl groups"/>
    <property type="evidence" value="ECO:0007669"/>
    <property type="project" value="InterPro"/>
</dbReference>
<reference evidence="4 5" key="1">
    <citation type="journal article" date="2014" name="Genome Announc.">
        <title>Complete Genome Sequence of Hyphomicrobium nitrativorans Strain NL23, a Denitrifying Bacterium Isolated from Biofilm of a Methanol-Fed Denitrification System Treating Seawater at the Montreal Biodome.</title>
        <authorList>
            <person name="Martineau C."/>
            <person name="Villeneuve C."/>
            <person name="Mauffrey F."/>
            <person name="Villemur R."/>
        </authorList>
    </citation>
    <scope>NUCLEOTIDE SEQUENCE [LARGE SCALE GENOMIC DNA]</scope>
    <source>
        <strain evidence="4">NL23</strain>
    </source>
</reference>
<accession>V5SG46</accession>